<comment type="caution">
    <text evidence="18">The sequence shown here is derived from an EMBL/GenBank/DDBJ whole genome shotgun (WGS) entry which is preliminary data.</text>
</comment>
<evidence type="ECO:0000256" key="2">
    <source>
        <dbReference type="ARBA" id="ARBA00006991"/>
    </source>
</evidence>
<evidence type="ECO:0000256" key="7">
    <source>
        <dbReference type="ARBA" id="ARBA00022771"/>
    </source>
</evidence>
<keyword evidence="7 14" id="KW-0863">Zinc-finger</keyword>
<dbReference type="InterPro" id="IPR036236">
    <property type="entry name" value="Znf_C2H2_sf"/>
</dbReference>
<dbReference type="InterPro" id="IPR013087">
    <property type="entry name" value="Znf_C2H2_type"/>
</dbReference>
<evidence type="ECO:0000256" key="9">
    <source>
        <dbReference type="ARBA" id="ARBA00022843"/>
    </source>
</evidence>
<gene>
    <name evidence="18" type="ORF">MATL_G00074660</name>
</gene>
<reference evidence="18" key="1">
    <citation type="submission" date="2021-01" db="EMBL/GenBank/DDBJ databases">
        <authorList>
            <person name="Zahm M."/>
            <person name="Roques C."/>
            <person name="Cabau C."/>
            <person name="Klopp C."/>
            <person name="Donnadieu C."/>
            <person name="Jouanno E."/>
            <person name="Lampietro C."/>
            <person name="Louis A."/>
            <person name="Herpin A."/>
            <person name="Echchiki A."/>
            <person name="Berthelot C."/>
            <person name="Parey E."/>
            <person name="Roest-Crollius H."/>
            <person name="Braasch I."/>
            <person name="Postlethwait J."/>
            <person name="Bobe J."/>
            <person name="Montfort J."/>
            <person name="Bouchez O."/>
            <person name="Begum T."/>
            <person name="Mejri S."/>
            <person name="Adams A."/>
            <person name="Chen W.-J."/>
            <person name="Guiguen Y."/>
        </authorList>
    </citation>
    <scope>NUCLEOTIDE SEQUENCE</scope>
    <source>
        <strain evidence="18">YG-15Mar2019-1</strain>
        <tissue evidence="18">Brain</tissue>
    </source>
</reference>
<keyword evidence="10" id="KW-0805">Transcription regulation</keyword>
<dbReference type="GO" id="GO:0000978">
    <property type="term" value="F:RNA polymerase II cis-regulatory region sequence-specific DNA binding"/>
    <property type="evidence" value="ECO:0007669"/>
    <property type="project" value="TreeGrafter"/>
</dbReference>
<comment type="subcellular location">
    <subcellularLocation>
        <location evidence="1">Nucleus</location>
    </subcellularLocation>
</comment>
<evidence type="ECO:0000256" key="6">
    <source>
        <dbReference type="ARBA" id="ARBA00022737"/>
    </source>
</evidence>
<keyword evidence="13" id="KW-0539">Nucleus</keyword>
<keyword evidence="6" id="KW-0677">Repeat</keyword>
<dbReference type="FunFam" id="3.30.160.60:FF:000185">
    <property type="entry name" value="zinc finger protein 319"/>
    <property type="match status" value="1"/>
</dbReference>
<evidence type="ECO:0000259" key="16">
    <source>
        <dbReference type="PROSITE" id="PS50097"/>
    </source>
</evidence>
<evidence type="ECO:0000256" key="11">
    <source>
        <dbReference type="ARBA" id="ARBA00023125"/>
    </source>
</evidence>
<feature type="domain" description="C2H2-type" evidence="17">
    <location>
        <begin position="483"/>
        <end position="510"/>
    </location>
</feature>
<proteinExistence type="inferred from homology"/>
<evidence type="ECO:0000313" key="18">
    <source>
        <dbReference type="EMBL" id="KAG7477918.1"/>
    </source>
</evidence>
<feature type="compositionally biased region" description="Basic and acidic residues" evidence="15">
    <location>
        <begin position="242"/>
        <end position="252"/>
    </location>
</feature>
<sequence length="609" mass="65760">MRSRLCWTRTTDTGFIHTHGLTGFNEQESPPEHQMNNRKEEMEIASHYRQLLQELNEQRQHGILCDVCVVVEGKIFKAHKNVLLGSSRYFKTLYCQARKSGDPQATVTHLDIVTALGFKVILDFMYSAHLALTSKNVIEVMSAASYLQMTDIVQACHGFIKAALDISIRSELADELGEFDVGPAVGMGAAGGGAAGGGASEALASLMSGRSSSPWLGRRSSPANSSGDSAIASGHEGGSVYGKEDQEPKSLESQEDVCSQPLWPGDFSSAQVKEEQGSPLNFKDAPASSALNTLAGRGGGRSWQASSGSSRRKNRKNKDTVRHITPQIEGDSEAGSPLPSALSTNYSGQDIPGAGRADEDSHGDKQDFLEKQDDALLSGDAPGCLPPPPGCEKDEPAGQATPAASLQEALMSKSGLLSFRAEMLGEESPLLLEYLPKGGGSSLSLSDFTVIRKKFRCPYCSFSAMHQCILKRHMRSHTGERPYPCEVCGKKFTRREHMKRHTQVHSKDKKYVCKVCSRVFVSAASVGIRHGSRRHGVCADCSGRGAEEELYPGEPGDGDEEMLGDGEGDEDGGRWRDDSGMLEEEKEESDSAQEGEAQAGSEKDFSWIS</sequence>
<protein>
    <recommendedName>
        <fullName evidence="20">Zinc finger and BTB domain-containing protein 46</fullName>
    </recommendedName>
</protein>
<dbReference type="SMART" id="SM00225">
    <property type="entry name" value="BTB"/>
    <property type="match status" value="1"/>
</dbReference>
<evidence type="ECO:0000256" key="13">
    <source>
        <dbReference type="ARBA" id="ARBA00023242"/>
    </source>
</evidence>
<dbReference type="Pfam" id="PF13465">
    <property type="entry name" value="zf-H2C2_2"/>
    <property type="match status" value="1"/>
</dbReference>
<dbReference type="FunFam" id="3.30.710.10:FF:000045">
    <property type="entry name" value="zinc finger and BTB domain-containing protein 10"/>
    <property type="match status" value="1"/>
</dbReference>
<keyword evidence="3" id="KW-1017">Isopeptide bond</keyword>
<dbReference type="SMART" id="SM00355">
    <property type="entry name" value="ZnF_C2H2"/>
    <property type="match status" value="3"/>
</dbReference>
<dbReference type="Pfam" id="PF00651">
    <property type="entry name" value="BTB"/>
    <property type="match status" value="1"/>
</dbReference>
<feature type="region of interest" description="Disordered" evidence="15">
    <location>
        <begin position="376"/>
        <end position="402"/>
    </location>
</feature>
<evidence type="ECO:0000256" key="15">
    <source>
        <dbReference type="SAM" id="MobiDB-lite"/>
    </source>
</evidence>
<keyword evidence="19" id="KW-1185">Reference proteome</keyword>
<name>A0A9D3Q7L1_MEGAT</name>
<keyword evidence="12" id="KW-0804">Transcription</keyword>
<evidence type="ECO:0000313" key="19">
    <source>
        <dbReference type="Proteomes" id="UP001046870"/>
    </source>
</evidence>
<dbReference type="InterPro" id="IPR050457">
    <property type="entry name" value="ZnFinger_BTB_dom_contain"/>
</dbReference>
<dbReference type="Gene3D" id="3.30.710.10">
    <property type="entry name" value="Potassium Channel Kv1.1, Chain A"/>
    <property type="match status" value="1"/>
</dbReference>
<feature type="domain" description="BTB" evidence="16">
    <location>
        <begin position="65"/>
        <end position="134"/>
    </location>
</feature>
<evidence type="ECO:0000256" key="1">
    <source>
        <dbReference type="ARBA" id="ARBA00004123"/>
    </source>
</evidence>
<keyword evidence="9" id="KW-0832">Ubl conjugation</keyword>
<dbReference type="FunFam" id="3.30.160.60:FF:000379">
    <property type="entry name" value="Zinc finger and BTB domain-containing protein 46"/>
    <property type="match status" value="1"/>
</dbReference>
<dbReference type="PROSITE" id="PS50097">
    <property type="entry name" value="BTB"/>
    <property type="match status" value="1"/>
</dbReference>
<feature type="region of interest" description="Disordered" evidence="15">
    <location>
        <begin position="549"/>
        <end position="609"/>
    </location>
</feature>
<feature type="domain" description="C2H2-type" evidence="17">
    <location>
        <begin position="455"/>
        <end position="482"/>
    </location>
</feature>
<dbReference type="InterPro" id="IPR000210">
    <property type="entry name" value="BTB/POZ_dom"/>
</dbReference>
<evidence type="ECO:0008006" key="20">
    <source>
        <dbReference type="Google" id="ProtNLM"/>
    </source>
</evidence>
<evidence type="ECO:0000256" key="8">
    <source>
        <dbReference type="ARBA" id="ARBA00022833"/>
    </source>
</evidence>
<dbReference type="PROSITE" id="PS50157">
    <property type="entry name" value="ZINC_FINGER_C2H2_2"/>
    <property type="match status" value="2"/>
</dbReference>
<dbReference type="PROSITE" id="PS00028">
    <property type="entry name" value="ZINC_FINGER_C2H2_1"/>
    <property type="match status" value="1"/>
</dbReference>
<dbReference type="PANTHER" id="PTHR46105">
    <property type="entry name" value="AGAP004733-PA"/>
    <property type="match status" value="1"/>
</dbReference>
<dbReference type="SUPFAM" id="SSF54695">
    <property type="entry name" value="POZ domain"/>
    <property type="match status" value="1"/>
</dbReference>
<accession>A0A9D3Q7L1</accession>
<dbReference type="Gene3D" id="3.30.160.60">
    <property type="entry name" value="Classic Zinc Finger"/>
    <property type="match status" value="2"/>
</dbReference>
<keyword evidence="11" id="KW-0238">DNA-binding</keyword>
<evidence type="ECO:0000259" key="17">
    <source>
        <dbReference type="PROSITE" id="PS50157"/>
    </source>
</evidence>
<dbReference type="AlphaFoldDB" id="A0A9D3Q7L1"/>
<keyword evidence="5" id="KW-0479">Metal-binding</keyword>
<feature type="compositionally biased region" description="Acidic residues" evidence="15">
    <location>
        <begin position="549"/>
        <end position="570"/>
    </location>
</feature>
<dbReference type="GO" id="GO:0000981">
    <property type="term" value="F:DNA-binding transcription factor activity, RNA polymerase II-specific"/>
    <property type="evidence" value="ECO:0007669"/>
    <property type="project" value="TreeGrafter"/>
</dbReference>
<evidence type="ECO:0000256" key="12">
    <source>
        <dbReference type="ARBA" id="ARBA00023163"/>
    </source>
</evidence>
<dbReference type="OrthoDB" id="8117402at2759"/>
<evidence type="ECO:0000256" key="10">
    <source>
        <dbReference type="ARBA" id="ARBA00023015"/>
    </source>
</evidence>
<keyword evidence="8" id="KW-0862">Zinc</keyword>
<dbReference type="GO" id="GO:0005634">
    <property type="term" value="C:nucleus"/>
    <property type="evidence" value="ECO:0007669"/>
    <property type="project" value="UniProtKB-SubCell"/>
</dbReference>
<dbReference type="Proteomes" id="UP001046870">
    <property type="component" value="Chromosome 5"/>
</dbReference>
<comment type="similarity">
    <text evidence="2">Belongs to the krueppel C2H2-type zinc-finger protein family.</text>
</comment>
<evidence type="ECO:0000256" key="14">
    <source>
        <dbReference type="PROSITE-ProRule" id="PRU00042"/>
    </source>
</evidence>
<dbReference type="InterPro" id="IPR011333">
    <property type="entry name" value="SKP1/BTB/POZ_sf"/>
</dbReference>
<organism evidence="18 19">
    <name type="scientific">Megalops atlanticus</name>
    <name type="common">Tarpon</name>
    <name type="synonym">Clupea gigantea</name>
    <dbReference type="NCBI Taxonomy" id="7932"/>
    <lineage>
        <taxon>Eukaryota</taxon>
        <taxon>Metazoa</taxon>
        <taxon>Chordata</taxon>
        <taxon>Craniata</taxon>
        <taxon>Vertebrata</taxon>
        <taxon>Euteleostomi</taxon>
        <taxon>Actinopterygii</taxon>
        <taxon>Neopterygii</taxon>
        <taxon>Teleostei</taxon>
        <taxon>Elopiformes</taxon>
        <taxon>Megalopidae</taxon>
        <taxon>Megalops</taxon>
    </lineage>
</organism>
<dbReference type="EMBL" id="JAFDVH010000005">
    <property type="protein sequence ID" value="KAG7477918.1"/>
    <property type="molecule type" value="Genomic_DNA"/>
</dbReference>
<evidence type="ECO:0000256" key="3">
    <source>
        <dbReference type="ARBA" id="ARBA00022499"/>
    </source>
</evidence>
<dbReference type="SUPFAM" id="SSF57667">
    <property type="entry name" value="beta-beta-alpha zinc fingers"/>
    <property type="match status" value="1"/>
</dbReference>
<dbReference type="PANTHER" id="PTHR46105:SF21">
    <property type="entry name" value="ZINC FINGER AND BTB DOMAIN CONTAINING 46"/>
    <property type="match status" value="1"/>
</dbReference>
<dbReference type="GO" id="GO:0008270">
    <property type="term" value="F:zinc ion binding"/>
    <property type="evidence" value="ECO:0007669"/>
    <property type="project" value="UniProtKB-KW"/>
</dbReference>
<evidence type="ECO:0000256" key="4">
    <source>
        <dbReference type="ARBA" id="ARBA00022553"/>
    </source>
</evidence>
<feature type="compositionally biased region" description="Acidic residues" evidence="15">
    <location>
        <begin position="580"/>
        <end position="593"/>
    </location>
</feature>
<keyword evidence="4" id="KW-0597">Phosphoprotein</keyword>
<feature type="region of interest" description="Disordered" evidence="15">
    <location>
        <begin position="213"/>
        <end position="364"/>
    </location>
</feature>
<evidence type="ECO:0000256" key="5">
    <source>
        <dbReference type="ARBA" id="ARBA00022723"/>
    </source>
</evidence>